<dbReference type="InterPro" id="IPR036390">
    <property type="entry name" value="WH_DNA-bd_sf"/>
</dbReference>
<name>A0ABU4ALB6_9HYPH</name>
<dbReference type="PANTHER" id="PTHR44846">
    <property type="entry name" value="MANNOSYL-D-GLYCERATE TRANSPORT/METABOLISM SYSTEM REPRESSOR MNGR-RELATED"/>
    <property type="match status" value="1"/>
</dbReference>
<evidence type="ECO:0000313" key="6">
    <source>
        <dbReference type="Proteomes" id="UP001185659"/>
    </source>
</evidence>
<feature type="domain" description="HTH gntR-type" evidence="4">
    <location>
        <begin position="17"/>
        <end position="85"/>
    </location>
</feature>
<dbReference type="CDD" id="cd07377">
    <property type="entry name" value="WHTH_GntR"/>
    <property type="match status" value="1"/>
</dbReference>
<dbReference type="RefSeq" id="WP_317561432.1">
    <property type="nucleotide sequence ID" value="NZ_JAWLIP010000005.1"/>
</dbReference>
<dbReference type="SUPFAM" id="SSF64288">
    <property type="entry name" value="Chorismate lyase-like"/>
    <property type="match status" value="1"/>
</dbReference>
<evidence type="ECO:0000256" key="3">
    <source>
        <dbReference type="ARBA" id="ARBA00023163"/>
    </source>
</evidence>
<dbReference type="InterPro" id="IPR036388">
    <property type="entry name" value="WH-like_DNA-bd_sf"/>
</dbReference>
<dbReference type="InterPro" id="IPR000524">
    <property type="entry name" value="Tscrpt_reg_HTH_GntR"/>
</dbReference>
<evidence type="ECO:0000259" key="4">
    <source>
        <dbReference type="PROSITE" id="PS50949"/>
    </source>
</evidence>
<dbReference type="PROSITE" id="PS01048">
    <property type="entry name" value="RIBOSOMAL_S6"/>
    <property type="match status" value="1"/>
</dbReference>
<sequence>MAQAKKKEAVIERRSGVALWRQIADRMRREIGEGLLGEEGRMPPEVALAERFGVNRHTVRTAIAALVQEGVLRAEQGRGTFIEGRRRLAYPIRSRTRFSEGLAGQSRGLAADLLDHAVEPASLDVAKALCLSPGAPVIRLETLSHADGRPVSRARGWFDAERFAGMAEIFSRTRSITASFRELGLADYLRHSTTVTARHAEAGDLKDLQLSPGAIVLVTIAINVDAQGQPVQYSETRFAADRIELHIPGADETG</sequence>
<keyword evidence="1" id="KW-0805">Transcription regulation</keyword>
<dbReference type="Pfam" id="PF07702">
    <property type="entry name" value="UTRA"/>
    <property type="match status" value="1"/>
</dbReference>
<dbReference type="Gene3D" id="1.10.10.10">
    <property type="entry name" value="Winged helix-like DNA-binding domain superfamily/Winged helix DNA-binding domain"/>
    <property type="match status" value="1"/>
</dbReference>
<accession>A0ABU4ALB6</accession>
<reference evidence="5 6" key="1">
    <citation type="submission" date="2023-10" db="EMBL/GenBank/DDBJ databases">
        <authorList>
            <person name="Venkata Ramana C."/>
            <person name="Sasikala C."/>
            <person name="Dhurka M."/>
        </authorList>
    </citation>
    <scope>NUCLEOTIDE SEQUENCE [LARGE SCALE GENOMIC DNA]</scope>
    <source>
        <strain evidence="5 6">KCTC 32151</strain>
    </source>
</reference>
<gene>
    <name evidence="5" type="primary">phnF</name>
    <name evidence="5" type="ORF">R2G56_12075</name>
</gene>
<keyword evidence="6" id="KW-1185">Reference proteome</keyword>
<dbReference type="EMBL" id="JAWLIP010000005">
    <property type="protein sequence ID" value="MDV6227025.1"/>
    <property type="molecule type" value="Genomic_DNA"/>
</dbReference>
<proteinExistence type="predicted"/>
<protein>
    <submittedName>
        <fullName evidence="5">Phosphonate metabolism transcriptional regulator PhnF</fullName>
    </submittedName>
</protein>
<keyword evidence="3" id="KW-0804">Transcription</keyword>
<dbReference type="SMART" id="SM00345">
    <property type="entry name" value="HTH_GNTR"/>
    <property type="match status" value="1"/>
</dbReference>
<comment type="caution">
    <text evidence="5">The sequence shown here is derived from an EMBL/GenBank/DDBJ whole genome shotgun (WGS) entry which is preliminary data.</text>
</comment>
<dbReference type="InterPro" id="IPR028978">
    <property type="entry name" value="Chorismate_lyase_/UTRA_dom_sf"/>
</dbReference>
<dbReference type="Gene3D" id="3.40.1410.10">
    <property type="entry name" value="Chorismate lyase-like"/>
    <property type="match status" value="1"/>
</dbReference>
<dbReference type="PANTHER" id="PTHR44846:SF1">
    <property type="entry name" value="MANNOSYL-D-GLYCERATE TRANSPORT_METABOLISM SYSTEM REPRESSOR MNGR-RELATED"/>
    <property type="match status" value="1"/>
</dbReference>
<dbReference type="NCBIfam" id="TIGR02325">
    <property type="entry name" value="C_P_lyase_phnF"/>
    <property type="match status" value="1"/>
</dbReference>
<dbReference type="Proteomes" id="UP001185659">
    <property type="component" value="Unassembled WGS sequence"/>
</dbReference>
<dbReference type="Pfam" id="PF00392">
    <property type="entry name" value="GntR"/>
    <property type="match status" value="1"/>
</dbReference>
<dbReference type="InterPro" id="IPR050679">
    <property type="entry name" value="Bact_HTH_transcr_reg"/>
</dbReference>
<dbReference type="InterPro" id="IPR012702">
    <property type="entry name" value="CP_lyase_PhnF"/>
</dbReference>
<evidence type="ECO:0000256" key="1">
    <source>
        <dbReference type="ARBA" id="ARBA00023015"/>
    </source>
</evidence>
<dbReference type="SUPFAM" id="SSF46785">
    <property type="entry name" value="Winged helix' DNA-binding domain"/>
    <property type="match status" value="1"/>
</dbReference>
<keyword evidence="2" id="KW-0238">DNA-binding</keyword>
<organism evidence="5 6">
    <name type="scientific">Nitratireductor aquimarinus</name>
    <dbReference type="NCBI Taxonomy" id="889300"/>
    <lineage>
        <taxon>Bacteria</taxon>
        <taxon>Pseudomonadati</taxon>
        <taxon>Pseudomonadota</taxon>
        <taxon>Alphaproteobacteria</taxon>
        <taxon>Hyphomicrobiales</taxon>
        <taxon>Phyllobacteriaceae</taxon>
        <taxon>Nitratireductor</taxon>
    </lineage>
</organism>
<dbReference type="InterPro" id="IPR011663">
    <property type="entry name" value="UTRA"/>
</dbReference>
<dbReference type="InterPro" id="IPR020815">
    <property type="entry name" value="Ribosomal_bS6_CS"/>
</dbReference>
<evidence type="ECO:0000256" key="2">
    <source>
        <dbReference type="ARBA" id="ARBA00023125"/>
    </source>
</evidence>
<dbReference type="PRINTS" id="PR00035">
    <property type="entry name" value="HTHGNTR"/>
</dbReference>
<dbReference type="SMART" id="SM00866">
    <property type="entry name" value="UTRA"/>
    <property type="match status" value="1"/>
</dbReference>
<dbReference type="PROSITE" id="PS50949">
    <property type="entry name" value="HTH_GNTR"/>
    <property type="match status" value="1"/>
</dbReference>
<evidence type="ECO:0000313" key="5">
    <source>
        <dbReference type="EMBL" id="MDV6227025.1"/>
    </source>
</evidence>